<name>A0A6G3QWQ1_9ACTN</name>
<dbReference type="AlphaFoldDB" id="A0A6G3QWQ1"/>
<feature type="chain" id="PRO_5026137536" description="Exo-alpha-sialidase" evidence="2">
    <location>
        <begin position="23"/>
        <end position="448"/>
    </location>
</feature>
<keyword evidence="2" id="KW-0732">Signal</keyword>
<accession>A0A6G3QWQ1</accession>
<feature type="region of interest" description="Disordered" evidence="1">
    <location>
        <begin position="426"/>
        <end position="448"/>
    </location>
</feature>
<evidence type="ECO:0008006" key="4">
    <source>
        <dbReference type="Google" id="ProtNLM"/>
    </source>
</evidence>
<proteinExistence type="predicted"/>
<gene>
    <name evidence="3" type="ORF">G3I53_18245</name>
</gene>
<feature type="signal peptide" evidence="2">
    <location>
        <begin position="1"/>
        <end position="22"/>
    </location>
</feature>
<evidence type="ECO:0000313" key="3">
    <source>
        <dbReference type="EMBL" id="NEA87923.1"/>
    </source>
</evidence>
<organism evidence="3">
    <name type="scientific">Streptomyces sp. SID14436</name>
    <dbReference type="NCBI Taxonomy" id="2706070"/>
    <lineage>
        <taxon>Bacteria</taxon>
        <taxon>Bacillati</taxon>
        <taxon>Actinomycetota</taxon>
        <taxon>Actinomycetes</taxon>
        <taxon>Kitasatosporales</taxon>
        <taxon>Streptomycetaceae</taxon>
        <taxon>Streptomyces</taxon>
    </lineage>
</organism>
<feature type="region of interest" description="Disordered" evidence="1">
    <location>
        <begin position="24"/>
        <end position="66"/>
    </location>
</feature>
<protein>
    <recommendedName>
        <fullName evidence="4">Exo-alpha-sialidase</fullName>
    </recommendedName>
</protein>
<evidence type="ECO:0000256" key="1">
    <source>
        <dbReference type="SAM" id="MobiDB-lite"/>
    </source>
</evidence>
<evidence type="ECO:0000256" key="2">
    <source>
        <dbReference type="SAM" id="SignalP"/>
    </source>
</evidence>
<dbReference type="RefSeq" id="WP_164334424.1">
    <property type="nucleotide sequence ID" value="NZ_JAAGMD010000531.1"/>
</dbReference>
<comment type="caution">
    <text evidence="3">The sequence shown here is derived from an EMBL/GenBank/DDBJ whole genome shotgun (WGS) entry which is preliminary data.</text>
</comment>
<sequence length="448" mass="47470">MNASLPTRRTLIGLAVATGASALTGCATGDEPDGKGKRPPPTPPATDTAALGDAPPAADAASAASPGRAWRYTHVPPGGQDASYRALAVTSRDDVWLLGTRGEPSVAPFLEHWDGRRWSEPEVPDELKRGDRQSTFALAAGEPGELWLAQRTVDGNGRFAVFHRAGGEWQRLPDPPAVQGEQWSGGATDGAWCVASGTHLWANLSGKVVHWDGQRWDVPPLAFSAAALAAAPAADGTPRAWVAGAAGIECGQGGACYPQPATARWADGAWQQIDTPTYRFPDPLPPEPSATLDTVVHDPVNDRLWALGRHDFNHGEADVEPDSEDIVLTGDGTAWTKASVPDQGRAFATATTVPDGTGGLLLDAWTRRTRDGAVHKLRAPDRLPEPSEVPKPKRRYDFKQPFDIARTCLIPGTRTVLAAGVVRFNNSSDTGDPPLRPALARYDADGAS</sequence>
<reference evidence="3" key="1">
    <citation type="submission" date="2020-01" db="EMBL/GenBank/DDBJ databases">
        <title>Insect and environment-associated Actinomycetes.</title>
        <authorList>
            <person name="Currrie C."/>
            <person name="Chevrette M."/>
            <person name="Carlson C."/>
            <person name="Stubbendieck R."/>
            <person name="Wendt-Pienkowski E."/>
        </authorList>
    </citation>
    <scope>NUCLEOTIDE SEQUENCE</scope>
    <source>
        <strain evidence="3">SID14436</strain>
    </source>
</reference>
<dbReference type="EMBL" id="JAAGMD010000531">
    <property type="protein sequence ID" value="NEA87923.1"/>
    <property type="molecule type" value="Genomic_DNA"/>
</dbReference>
<feature type="compositionally biased region" description="Low complexity" evidence="1">
    <location>
        <begin position="45"/>
        <end position="66"/>
    </location>
</feature>